<dbReference type="EMBL" id="JAGGLL010000017">
    <property type="protein sequence ID" value="MBP2022531.1"/>
    <property type="molecule type" value="Genomic_DNA"/>
</dbReference>
<evidence type="ECO:0000313" key="2">
    <source>
        <dbReference type="EMBL" id="MBP2022531.1"/>
    </source>
</evidence>
<dbReference type="Pfam" id="PF21983">
    <property type="entry name" value="NikA-like"/>
    <property type="match status" value="1"/>
</dbReference>
<sequence length="103" mass="11970">MRKRNLQTNIRMTENEMERIKKKAKSANMTFSNYVITSALNNEIIVIDGIKDFTHQISKVGTNLNQLTMLCHQGKINCADITSVNKLLNDLWEYLVSIRKRKK</sequence>
<evidence type="ECO:0000256" key="1">
    <source>
        <dbReference type="SAM" id="Coils"/>
    </source>
</evidence>
<name>A0ABS4K5V7_9CLOT</name>
<accession>A0ABS4K5V7</accession>
<reference evidence="2 3" key="1">
    <citation type="submission" date="2021-03" db="EMBL/GenBank/DDBJ databases">
        <title>Genomic Encyclopedia of Type Strains, Phase IV (KMG-IV): sequencing the most valuable type-strain genomes for metagenomic binning, comparative biology and taxonomic classification.</title>
        <authorList>
            <person name="Goeker M."/>
        </authorList>
    </citation>
    <scope>NUCLEOTIDE SEQUENCE [LARGE SCALE GENOMIC DNA]</scope>
    <source>
        <strain evidence="2 3">DSM 28650</strain>
    </source>
</reference>
<feature type="coiled-coil region" evidence="1">
    <location>
        <begin position="3"/>
        <end position="30"/>
    </location>
</feature>
<dbReference type="RefSeq" id="WP_021284934.1">
    <property type="nucleotide sequence ID" value="NZ_JAGGLL010000017.1"/>
</dbReference>
<evidence type="ECO:0008006" key="4">
    <source>
        <dbReference type="Google" id="ProtNLM"/>
    </source>
</evidence>
<dbReference type="Proteomes" id="UP001519308">
    <property type="component" value="Unassembled WGS sequence"/>
</dbReference>
<proteinExistence type="predicted"/>
<keyword evidence="1" id="KW-0175">Coiled coil</keyword>
<protein>
    <recommendedName>
        <fullName evidence="4">Plasmid mobilization relaxosome protein MobC</fullName>
    </recommendedName>
</protein>
<evidence type="ECO:0000313" key="3">
    <source>
        <dbReference type="Proteomes" id="UP001519308"/>
    </source>
</evidence>
<comment type="caution">
    <text evidence="2">The sequence shown here is derived from an EMBL/GenBank/DDBJ whole genome shotgun (WGS) entry which is preliminary data.</text>
</comment>
<dbReference type="InterPro" id="IPR053842">
    <property type="entry name" value="NikA-like"/>
</dbReference>
<gene>
    <name evidence="2" type="ORF">J2Z44_002352</name>
</gene>
<keyword evidence="3" id="KW-1185">Reference proteome</keyword>
<organism evidence="2 3">
    <name type="scientific">Clostridium punense</name>
    <dbReference type="NCBI Taxonomy" id="1054297"/>
    <lineage>
        <taxon>Bacteria</taxon>
        <taxon>Bacillati</taxon>
        <taxon>Bacillota</taxon>
        <taxon>Clostridia</taxon>
        <taxon>Eubacteriales</taxon>
        <taxon>Clostridiaceae</taxon>
        <taxon>Clostridium</taxon>
    </lineage>
</organism>